<dbReference type="EMBL" id="PDKT01000003">
    <property type="protein sequence ID" value="PPI87838.1"/>
    <property type="molecule type" value="Genomic_DNA"/>
</dbReference>
<dbReference type="HAMAP" id="MF_00758">
    <property type="entry name" value="UPF0301"/>
    <property type="match status" value="1"/>
</dbReference>
<proteinExistence type="inferred from homology"/>
<dbReference type="PANTHER" id="PTHR30327:SF1">
    <property type="entry name" value="UPF0301 PROTEIN YQGE"/>
    <property type="match status" value="1"/>
</dbReference>
<dbReference type="OrthoDB" id="9807486at2"/>
<name>A0A2P5SZR8_9GAMM</name>
<protein>
    <recommendedName>
        <fullName evidence="2">UPF0301 protein CRV12_02470</fullName>
    </recommendedName>
</protein>
<dbReference type="Proteomes" id="UP000296153">
    <property type="component" value="Unassembled WGS sequence"/>
</dbReference>
<evidence type="ECO:0000256" key="1">
    <source>
        <dbReference type="ARBA" id="ARBA00009600"/>
    </source>
</evidence>
<comment type="similarity">
    <text evidence="1 2">Belongs to the UPF0301 (AlgH) family.</text>
</comment>
<dbReference type="AlphaFoldDB" id="A0A2P5SZR8"/>
<dbReference type="Pfam" id="PF02622">
    <property type="entry name" value="DUF179"/>
    <property type="match status" value="1"/>
</dbReference>
<dbReference type="PANTHER" id="PTHR30327">
    <property type="entry name" value="UNCHARACTERIZED PROTEIN YQGE"/>
    <property type="match status" value="1"/>
</dbReference>
<gene>
    <name evidence="3" type="ORF">CRV12_02470</name>
</gene>
<dbReference type="GO" id="GO:0005829">
    <property type="term" value="C:cytosol"/>
    <property type="evidence" value="ECO:0007669"/>
    <property type="project" value="TreeGrafter"/>
</dbReference>
<dbReference type="SUPFAM" id="SSF143456">
    <property type="entry name" value="VC0467-like"/>
    <property type="match status" value="1"/>
</dbReference>
<comment type="caution">
    <text evidence="3">The sequence shown here is derived from an EMBL/GenBank/DDBJ whole genome shotgun (WGS) entry which is preliminary data.</text>
</comment>
<dbReference type="RefSeq" id="WP_136131083.1">
    <property type="nucleotide sequence ID" value="NZ_PDKT01000003.1"/>
</dbReference>
<evidence type="ECO:0000313" key="3">
    <source>
        <dbReference type="EMBL" id="PPI87838.1"/>
    </source>
</evidence>
<accession>A0A2P5SZR8</accession>
<evidence type="ECO:0000256" key="2">
    <source>
        <dbReference type="HAMAP-Rule" id="MF_00758"/>
    </source>
</evidence>
<organism evidence="3 4">
    <name type="scientific">Candidatus Pantoea edessiphila</name>
    <dbReference type="NCBI Taxonomy" id="2044610"/>
    <lineage>
        <taxon>Bacteria</taxon>
        <taxon>Pseudomonadati</taxon>
        <taxon>Pseudomonadota</taxon>
        <taxon>Gammaproteobacteria</taxon>
        <taxon>Enterobacterales</taxon>
        <taxon>Erwiniaceae</taxon>
        <taxon>Pantoea</taxon>
    </lineage>
</organism>
<evidence type="ECO:0000313" key="4">
    <source>
        <dbReference type="Proteomes" id="UP000296153"/>
    </source>
</evidence>
<dbReference type="Gene3D" id="3.40.1740.10">
    <property type="entry name" value="VC0467-like"/>
    <property type="match status" value="1"/>
</dbReference>
<reference evidence="3 4" key="1">
    <citation type="journal article" date="2018" name="Genome Biol. Evol.">
        <title>Cladogenesis and Genomic Streamlining in Extracellular Endosymbionts of Tropical Stink Bugs.</title>
        <authorList>
            <person name="Otero-Bravo A."/>
            <person name="Goffredi S."/>
            <person name="Sabree Z.L."/>
        </authorList>
    </citation>
    <scope>NUCLEOTIDE SEQUENCE [LARGE SCALE GENOMIC DNA]</scope>
    <source>
        <strain evidence="3 4">SoEE</strain>
    </source>
</reference>
<dbReference type="InterPro" id="IPR003774">
    <property type="entry name" value="AlgH-like"/>
</dbReference>
<dbReference type="NCBIfam" id="NF001266">
    <property type="entry name" value="PRK00228.1-1"/>
    <property type="match status" value="1"/>
</dbReference>
<sequence>MNLQHHFLIAMPSLNEPFFKRSVIYICEHNENGAMGLIINKPIKNLTIEDILKKLKISIDDRDHNIKIDKPVFSGGPLAEDRGFILHSAQRIFNNSIYISETVVITTSKDVLEIIGSHLQPSDILVSLGYCAWEKNQLENEIMTNSWLTMPASNIILFQTPISERWSKAALSIGVNINNISSDTGHA</sequence>